<dbReference type="KEGG" id="nmg:Nmag_3385"/>
<dbReference type="Proteomes" id="UP000011543">
    <property type="component" value="Unassembled WGS sequence"/>
</dbReference>
<reference evidence="4" key="1">
    <citation type="submission" date="2010-02" db="EMBL/GenBank/DDBJ databases">
        <title>Complete sequence of chromosome of Natrialba magadii ATCC 43099.</title>
        <authorList>
            <consortium name="US DOE Joint Genome Institute"/>
            <person name="Lucas S."/>
            <person name="Copeland A."/>
            <person name="Lapidus A."/>
            <person name="Cheng J.-F."/>
            <person name="Bruce D."/>
            <person name="Goodwin L."/>
            <person name="Pitluck S."/>
            <person name="Davenport K."/>
            <person name="Saunders E."/>
            <person name="Detter J.C."/>
            <person name="Han C."/>
            <person name="Tapia R."/>
            <person name="Land M."/>
            <person name="Hauser L."/>
            <person name="Kyrpides N."/>
            <person name="Mikhailova N."/>
            <person name="De Castro R.E."/>
            <person name="Maupin-Furlow J.A."/>
            <person name="Woyke T."/>
        </authorList>
    </citation>
    <scope>NUCLEOTIDE SEQUENCE [LARGE SCALE GENOMIC DNA]</scope>
    <source>
        <strain evidence="4">ATCC 43099 / DSM 3394 / CCM 3739 / CIP 104546 / IAM 13178 / JCM 8861 / NBRC 102185 / NCIMB 2190 / MS3</strain>
    </source>
</reference>
<proteinExistence type="predicted"/>
<dbReference type="PATRIC" id="fig|547559.17.peg.2633"/>
<dbReference type="HOGENOM" id="CLU_149771_0_0_2"/>
<name>D3ST68_NATMM</name>
<accession>D3ST68</accession>
<feature type="region of interest" description="Disordered" evidence="1">
    <location>
        <begin position="1"/>
        <end position="46"/>
    </location>
</feature>
<reference evidence="2" key="4">
    <citation type="submission" date="2016-09" db="EMBL/GenBank/DDBJ databases">
        <authorList>
            <person name="Pfeiffer F."/>
        </authorList>
    </citation>
    <scope>NUCLEOTIDE SEQUENCE</scope>
    <source>
        <strain evidence="2">ATCC 43099</strain>
    </source>
</reference>
<dbReference type="EMBL" id="CP001932">
    <property type="protein sequence ID" value="ADD06935.1"/>
    <property type="molecule type" value="Genomic_DNA"/>
</dbReference>
<dbReference type="PaxDb" id="547559-Nmag_3385"/>
<dbReference type="RefSeq" id="WP_004267879.1">
    <property type="nucleotide sequence ID" value="NC_013922.1"/>
</dbReference>
<gene>
    <name evidence="2" type="ordered locus">Nmag_3385</name>
    <name evidence="3" type="ORF">C500_13302</name>
</gene>
<evidence type="ECO:0000256" key="1">
    <source>
        <dbReference type="SAM" id="MobiDB-lite"/>
    </source>
</evidence>
<dbReference type="eggNOG" id="arCOG10805">
    <property type="taxonomic scope" value="Archaea"/>
</dbReference>
<reference evidence="3 5" key="3">
    <citation type="journal article" date="2014" name="PLoS Genet.">
        <title>Phylogenetically driven sequencing of extremely halophilic archaea reveals strategies for static and dynamic osmo-response.</title>
        <authorList>
            <person name="Becker E.A."/>
            <person name="Seitzer P.M."/>
            <person name="Tritt A."/>
            <person name="Larsen D."/>
            <person name="Krusor M."/>
            <person name="Yao A.I."/>
            <person name="Wu D."/>
            <person name="Madern D."/>
            <person name="Eisen J.A."/>
            <person name="Darling A.E."/>
            <person name="Facciotti M.T."/>
        </authorList>
    </citation>
    <scope>NUCLEOTIDE SEQUENCE [LARGE SCALE GENOMIC DNA]</scope>
    <source>
        <strain evidence="5">ATCC 43099 / DSM 3394 / CCM 3739 / CIP 104546 / IAM 13178 / JCM 8861 / NBRC 102185 / NCIMB 2190 / MS3</strain>
        <strain evidence="3">MS-3</strain>
    </source>
</reference>
<dbReference type="GeneID" id="8826251"/>
<dbReference type="EMBL" id="AOHS01000041">
    <property type="protein sequence ID" value="ELY28441.1"/>
    <property type="molecule type" value="Genomic_DNA"/>
</dbReference>
<feature type="compositionally biased region" description="Low complexity" evidence="1">
    <location>
        <begin position="25"/>
        <end position="38"/>
    </location>
</feature>
<evidence type="ECO:0000313" key="5">
    <source>
        <dbReference type="Proteomes" id="UP000011543"/>
    </source>
</evidence>
<dbReference type="OrthoDB" id="168828at2157"/>
<dbReference type="Proteomes" id="UP000001879">
    <property type="component" value="Chromosome"/>
</dbReference>
<reference evidence="2 4" key="2">
    <citation type="journal article" date="2012" name="BMC Genomics">
        <title>A comparative genomics perspective on the genetic content of the alkaliphilic haloarchaeon Natrialba magadii ATCC 43099T.</title>
        <authorList>
            <person name="Siddaramappa S."/>
            <person name="Challacombe J.F."/>
            <person name="Decastro R.E."/>
            <person name="Pfeiffer F."/>
            <person name="Sastre D.E."/>
            <person name="Gimenez M.I."/>
            <person name="Paggi R.A."/>
            <person name="Detter J.C."/>
            <person name="Davenport K.W."/>
            <person name="Goodwin L.A."/>
            <person name="Kyrpides N."/>
            <person name="Tapia R."/>
            <person name="Pitluck S."/>
            <person name="Lucas S."/>
            <person name="Woyke T."/>
            <person name="Maupin-Furlow J.A."/>
        </authorList>
    </citation>
    <scope>NUCLEOTIDE SEQUENCE [LARGE SCALE GENOMIC DNA]</scope>
    <source>
        <strain evidence="2">ATCC 43099</strain>
        <strain evidence="4">ATCC 43099 / DSM 3394 / CCM 3739 / CIP 104546 / IAM 13178 / JCM 8861 / NBRC 102185 / NCIMB 2190 / MS3</strain>
    </source>
</reference>
<keyword evidence="4" id="KW-1185">Reference proteome</keyword>
<evidence type="ECO:0000313" key="2">
    <source>
        <dbReference type="EMBL" id="ADD06935.1"/>
    </source>
</evidence>
<sequence>MAQDDADVVRDEHTPLGEPVQGSYPETPAATTDPSPATIVATGASDGSSRTLTIIGRGVPTSFEITVEGRIEGCDATATTDTSVLSGSTVEGTIEDGTVEFEFTGDLTDVTFVDRGITGLSPSAAPHVHVDYSTS</sequence>
<protein>
    <submittedName>
        <fullName evidence="2">Uncharacterized protein</fullName>
    </submittedName>
</protein>
<evidence type="ECO:0000313" key="4">
    <source>
        <dbReference type="Proteomes" id="UP000001879"/>
    </source>
</evidence>
<evidence type="ECO:0000313" key="3">
    <source>
        <dbReference type="EMBL" id="ELY28441.1"/>
    </source>
</evidence>
<organism evidence="2 4">
    <name type="scientific">Natrialba magadii (strain ATCC 43099 / DSM 3394 / CCM 3739 / CIP 104546 / IAM 13178 / JCM 8861 / NBRC 102185 / NCIMB 2190 / MS3)</name>
    <name type="common">Natronobacterium magadii</name>
    <dbReference type="NCBI Taxonomy" id="547559"/>
    <lineage>
        <taxon>Archaea</taxon>
        <taxon>Methanobacteriati</taxon>
        <taxon>Methanobacteriota</taxon>
        <taxon>Stenosarchaea group</taxon>
        <taxon>Halobacteria</taxon>
        <taxon>Halobacteriales</taxon>
        <taxon>Natrialbaceae</taxon>
        <taxon>Natrialba</taxon>
    </lineage>
</organism>
<dbReference type="AlphaFoldDB" id="D3ST68"/>